<dbReference type="CDD" id="cd18596">
    <property type="entry name" value="ABC_6TM_VMR1_D1_like"/>
    <property type="match status" value="1"/>
</dbReference>
<dbReference type="PROSITE" id="PS00211">
    <property type="entry name" value="ABC_TRANSPORTER_1"/>
    <property type="match status" value="2"/>
</dbReference>
<feature type="domain" description="ABC transporter" evidence="10">
    <location>
        <begin position="1184"/>
        <end position="1462"/>
    </location>
</feature>
<evidence type="ECO:0000256" key="3">
    <source>
        <dbReference type="ARBA" id="ARBA00022692"/>
    </source>
</evidence>
<sequence length="1482" mass="164212">MATTWLYAGLRPLVKPLISFPYDLLVLFSLHLTCSTVVFVGYLYDSYVLVSSLEPFIVAANALNIVAVTGVLAVVMSMPLAVPSKRIRKEDIGKTVSPEDYTTAWGWASFRWLVPLIERGLSKTLNEEDVWSISPLQQARPLYILFSRSTGTLLRKLWDLHYVELFLNIVLTWLSVAFSYAGPVFLKLILDALEQSGKTREQKALAFVYALLAFVCKLLQGQVEVQRLWISRRASGRVRSELMAAIYDKALKRKDVSGSIQRESNPDGTGDTKSSADVGKIVNLMAGDASRISGIVAYMYFIYQCPFEIVLASLFLYRLMGSAAFTGILVLVLTTPLNQIVSKSSIHVQKGLSTARDKRMSVVNELISAVKFIKFFAWEDRWIKRVSDARRVELQWLAKERINSLLFSFIWASVPILVSVSTFFVFVWQGNELTIGTAFTAIALFQMLRGPFNGIPTWLVQIFQSKVALQRIAAYLDEEEVDEQVSSLKKGHVPPSEDAGSGFGIVHGTFIWNATKGRAGNREGADESNSLDHNSADDRPFKLRDIDVMFPEGQLTVVTGSTASGKTALLMALLGELTTLEGRIVMSKNASKIDEHGLAHTVSYASQAPWLRHESIRNNILFGFPYDEERYNTVVDCCALRPDLEILEDGDATEIGARGVNLSGGQKARVALARAVYAPTKWVLLDDPLSAVDSHTARFLYERLLKGPLLANRTVILVTHHVELVLSGAYYIVRMGDGRIDLQGEVTALRASGQLDDIAHGEEHAALEDEHVVAEKPPLDSEETDAVQKGKKPRKLVEEEHRAAGYVKWPVYKIYLVASSYWTWAILVVLLLLTQILAVGEKLWIKVWGEAYGEALDGSIDSASMFWTAVEQQHPLDAYNHSTFTEMATTTLPSAQSNPYFYVGIYAAIALSTILVNAIGVAVQYTGALRASKILFDRLLRAVVRATMRWHDTTPQGRMLNRFSKDIETIDISLAGSLQSVNRSLALLAISALTIVAIFPLFVIPAAIIGILFTRTTIAYLSTSRDIQRMESNTRSPIFANFSELLDGIVTVRAFGAEQRFLDDMYRQIDLTTRMWYTFWMLNRWVALTFGTLGAIGTLATTIFVLAGYVDAGLAGVCITSAMSFSGNAYWVCRNWTALELDLNSVERVVEYLQLSQEPPAVIESKRPPAYWPSSTSGNKDNLLIVEDLVIRYAPQLPEVLHGISFSLKAGERVGLLGRTGSGKSTLAMSLLRFVEPASGRIIIDGIDITTIGVQDLRSRTTFIPQDAVLFSGTIRDNLDPFGTLFEVRVCMYDDAHPIHTGEHTDSECLDVLYRVQLLKDRQEEGTATPSTSTPDSHSEREGQATLTLDTEVSPGGTNFSQGQRQLIAMARALLRRSSIIILDEATSSIDFVTDAKIQTAIRQEFGNSLLLTGEFGIQTQALRTIIDYDRLIVLDEGRIVEFDTPLNLLQKAGGVFRTMCLKSGTYAELEAAAMSADQIKK</sequence>
<dbReference type="CDD" id="cd18604">
    <property type="entry name" value="ABC_6TM_VMR1_D2_like"/>
    <property type="match status" value="1"/>
</dbReference>
<feature type="transmembrane region" description="Helical" evidence="9">
    <location>
        <begin position="295"/>
        <end position="317"/>
    </location>
</feature>
<accession>A0A1M2VHW5</accession>
<evidence type="ECO:0000256" key="8">
    <source>
        <dbReference type="SAM" id="MobiDB-lite"/>
    </source>
</evidence>
<keyword evidence="6 9" id="KW-1133">Transmembrane helix</keyword>
<organism evidence="12 13">
    <name type="scientific">Trametes pubescens</name>
    <name type="common">White-rot fungus</name>
    <dbReference type="NCBI Taxonomy" id="154538"/>
    <lineage>
        <taxon>Eukaryota</taxon>
        <taxon>Fungi</taxon>
        <taxon>Dikarya</taxon>
        <taxon>Basidiomycota</taxon>
        <taxon>Agaricomycotina</taxon>
        <taxon>Agaricomycetes</taxon>
        <taxon>Polyporales</taxon>
        <taxon>Polyporaceae</taxon>
        <taxon>Trametes</taxon>
    </lineage>
</organism>
<feature type="transmembrane region" description="Helical" evidence="9">
    <location>
        <begin position="814"/>
        <end position="838"/>
    </location>
</feature>
<evidence type="ECO:0000256" key="9">
    <source>
        <dbReference type="SAM" id="Phobius"/>
    </source>
</evidence>
<dbReference type="InterPro" id="IPR003593">
    <property type="entry name" value="AAA+_ATPase"/>
</dbReference>
<evidence type="ECO:0000256" key="5">
    <source>
        <dbReference type="ARBA" id="ARBA00022840"/>
    </source>
</evidence>
<keyword evidence="5" id="KW-0067">ATP-binding</keyword>
<dbReference type="InterPro" id="IPR017871">
    <property type="entry name" value="ABC_transporter-like_CS"/>
</dbReference>
<feature type="transmembrane region" description="Helical" evidence="9">
    <location>
        <begin position="56"/>
        <end position="82"/>
    </location>
</feature>
<evidence type="ECO:0000313" key="13">
    <source>
        <dbReference type="Proteomes" id="UP000184267"/>
    </source>
</evidence>
<dbReference type="PROSITE" id="PS50929">
    <property type="entry name" value="ABC_TM1F"/>
    <property type="match status" value="2"/>
</dbReference>
<dbReference type="PANTHER" id="PTHR24223">
    <property type="entry name" value="ATP-BINDING CASSETTE SUB-FAMILY C"/>
    <property type="match status" value="1"/>
</dbReference>
<dbReference type="SMART" id="SM00382">
    <property type="entry name" value="AAA"/>
    <property type="match status" value="2"/>
</dbReference>
<dbReference type="Proteomes" id="UP000184267">
    <property type="component" value="Unassembled WGS sequence"/>
</dbReference>
<dbReference type="Pfam" id="PF00664">
    <property type="entry name" value="ABC_membrane"/>
    <property type="match status" value="2"/>
</dbReference>
<feature type="transmembrane region" description="Helical" evidence="9">
    <location>
        <begin position="206"/>
        <end position="223"/>
    </location>
</feature>
<dbReference type="PANTHER" id="PTHR24223:SF415">
    <property type="entry name" value="FI20190P1"/>
    <property type="match status" value="1"/>
</dbReference>
<dbReference type="STRING" id="154538.A0A1M2VHW5"/>
<evidence type="ECO:0000259" key="11">
    <source>
        <dbReference type="PROSITE" id="PS50929"/>
    </source>
</evidence>
<feature type="domain" description="ABC transmembrane type-1" evidence="11">
    <location>
        <begin position="902"/>
        <end position="1141"/>
    </location>
</feature>
<evidence type="ECO:0000256" key="7">
    <source>
        <dbReference type="ARBA" id="ARBA00023136"/>
    </source>
</evidence>
<evidence type="ECO:0000256" key="6">
    <source>
        <dbReference type="ARBA" id="ARBA00022989"/>
    </source>
</evidence>
<feature type="transmembrane region" description="Helical" evidence="9">
    <location>
        <begin position="985"/>
        <end position="1013"/>
    </location>
</feature>
<gene>
    <name evidence="12" type="ORF">TRAPUB_1985</name>
</gene>
<name>A0A1M2VHW5_TRAPU</name>
<dbReference type="EMBL" id="MNAD01001215">
    <property type="protein sequence ID" value="OJT07170.1"/>
    <property type="molecule type" value="Genomic_DNA"/>
</dbReference>
<feature type="transmembrane region" description="Helical" evidence="9">
    <location>
        <begin position="20"/>
        <end position="44"/>
    </location>
</feature>
<dbReference type="SUPFAM" id="SSF52540">
    <property type="entry name" value="P-loop containing nucleoside triphosphate hydrolases"/>
    <property type="match status" value="2"/>
</dbReference>
<proteinExistence type="predicted"/>
<dbReference type="Gene3D" id="1.20.1560.10">
    <property type="entry name" value="ABC transporter type 1, transmembrane domain"/>
    <property type="match status" value="2"/>
</dbReference>
<evidence type="ECO:0000256" key="2">
    <source>
        <dbReference type="ARBA" id="ARBA00022448"/>
    </source>
</evidence>
<dbReference type="Gene3D" id="3.40.50.300">
    <property type="entry name" value="P-loop containing nucleotide triphosphate hydrolases"/>
    <property type="match status" value="2"/>
</dbReference>
<keyword evidence="7 9" id="KW-0472">Membrane</keyword>
<comment type="caution">
    <text evidence="12">The sequence shown here is derived from an EMBL/GenBank/DDBJ whole genome shotgun (WGS) entry which is preliminary data.</text>
</comment>
<evidence type="ECO:0000256" key="1">
    <source>
        <dbReference type="ARBA" id="ARBA00004370"/>
    </source>
</evidence>
<feature type="transmembrane region" description="Helical" evidence="9">
    <location>
        <begin position="900"/>
        <end position="923"/>
    </location>
</feature>
<dbReference type="GO" id="GO:0016887">
    <property type="term" value="F:ATP hydrolysis activity"/>
    <property type="evidence" value="ECO:0007669"/>
    <property type="project" value="InterPro"/>
</dbReference>
<evidence type="ECO:0000256" key="4">
    <source>
        <dbReference type="ARBA" id="ARBA00022741"/>
    </source>
</evidence>
<dbReference type="InterPro" id="IPR050173">
    <property type="entry name" value="ABC_transporter_C-like"/>
</dbReference>
<dbReference type="CDD" id="cd03244">
    <property type="entry name" value="ABCC_MRP_domain2"/>
    <property type="match status" value="1"/>
</dbReference>
<feature type="transmembrane region" description="Helical" evidence="9">
    <location>
        <begin position="405"/>
        <end position="427"/>
    </location>
</feature>
<reference evidence="12 13" key="1">
    <citation type="submission" date="2016-10" db="EMBL/GenBank/DDBJ databases">
        <title>Genome sequence of the basidiomycete white-rot fungus Trametes pubescens.</title>
        <authorList>
            <person name="Makela M.R."/>
            <person name="Granchi Z."/>
            <person name="Peng M."/>
            <person name="De Vries R.P."/>
            <person name="Grigoriev I."/>
            <person name="Riley R."/>
            <person name="Hilden K."/>
        </authorList>
    </citation>
    <scope>NUCLEOTIDE SEQUENCE [LARGE SCALE GENOMIC DNA]</scope>
    <source>
        <strain evidence="12 13">FBCC735</strain>
    </source>
</reference>
<dbReference type="InterPro" id="IPR036640">
    <property type="entry name" value="ABC1_TM_sf"/>
</dbReference>
<dbReference type="InterPro" id="IPR011527">
    <property type="entry name" value="ABC1_TM_dom"/>
</dbReference>
<feature type="compositionally biased region" description="Polar residues" evidence="8">
    <location>
        <begin position="1326"/>
        <end position="1336"/>
    </location>
</feature>
<dbReference type="GO" id="GO:0005524">
    <property type="term" value="F:ATP binding"/>
    <property type="evidence" value="ECO:0007669"/>
    <property type="project" value="UniProtKB-KW"/>
</dbReference>
<dbReference type="CDD" id="cd03250">
    <property type="entry name" value="ABCC_MRP_domain1"/>
    <property type="match status" value="1"/>
</dbReference>
<feature type="transmembrane region" description="Helical" evidence="9">
    <location>
        <begin position="165"/>
        <end position="186"/>
    </location>
</feature>
<dbReference type="PROSITE" id="PS50893">
    <property type="entry name" value="ABC_TRANSPORTER_2"/>
    <property type="match status" value="2"/>
</dbReference>
<feature type="transmembrane region" description="Helical" evidence="9">
    <location>
        <begin position="323"/>
        <end position="341"/>
    </location>
</feature>
<keyword evidence="3 9" id="KW-0812">Transmembrane</keyword>
<dbReference type="GO" id="GO:0140359">
    <property type="term" value="F:ABC-type transporter activity"/>
    <property type="evidence" value="ECO:0007669"/>
    <property type="project" value="InterPro"/>
</dbReference>
<keyword evidence="2" id="KW-0813">Transport</keyword>
<dbReference type="SUPFAM" id="SSF90123">
    <property type="entry name" value="ABC transporter transmembrane region"/>
    <property type="match status" value="2"/>
</dbReference>
<feature type="domain" description="ABC transmembrane type-1" evidence="11">
    <location>
        <begin position="166"/>
        <end position="464"/>
    </location>
</feature>
<dbReference type="InterPro" id="IPR027417">
    <property type="entry name" value="P-loop_NTPase"/>
</dbReference>
<feature type="compositionally biased region" description="Polar residues" evidence="8">
    <location>
        <begin position="1345"/>
        <end position="1359"/>
    </location>
</feature>
<evidence type="ECO:0000313" key="12">
    <source>
        <dbReference type="EMBL" id="OJT07170.1"/>
    </source>
</evidence>
<protein>
    <submittedName>
        <fullName evidence="12">ATP-dependent bile acid permease</fullName>
    </submittedName>
</protein>
<dbReference type="OMA" id="DRFCTEY"/>
<keyword evidence="4" id="KW-0547">Nucleotide-binding</keyword>
<comment type="subcellular location">
    <subcellularLocation>
        <location evidence="1">Membrane</location>
    </subcellularLocation>
</comment>
<keyword evidence="13" id="KW-1185">Reference proteome</keyword>
<feature type="transmembrane region" description="Helical" evidence="9">
    <location>
        <begin position="1085"/>
        <end position="1107"/>
    </location>
</feature>
<dbReference type="InterPro" id="IPR003439">
    <property type="entry name" value="ABC_transporter-like_ATP-bd"/>
</dbReference>
<feature type="region of interest" description="Disordered" evidence="8">
    <location>
        <begin position="519"/>
        <end position="538"/>
    </location>
</feature>
<dbReference type="Pfam" id="PF00005">
    <property type="entry name" value="ABC_tran"/>
    <property type="match status" value="2"/>
</dbReference>
<feature type="domain" description="ABC transporter" evidence="10">
    <location>
        <begin position="528"/>
        <end position="762"/>
    </location>
</feature>
<dbReference type="OrthoDB" id="6500128at2759"/>
<dbReference type="GO" id="GO:0016020">
    <property type="term" value="C:membrane"/>
    <property type="evidence" value="ECO:0007669"/>
    <property type="project" value="UniProtKB-SubCell"/>
</dbReference>
<feature type="region of interest" description="Disordered" evidence="8">
    <location>
        <begin position="1323"/>
        <end position="1359"/>
    </location>
</feature>
<evidence type="ECO:0000259" key="10">
    <source>
        <dbReference type="PROSITE" id="PS50893"/>
    </source>
</evidence>